<evidence type="ECO:0000313" key="2">
    <source>
        <dbReference type="EMBL" id="KAF9064221.1"/>
    </source>
</evidence>
<feature type="non-terminal residue" evidence="2">
    <location>
        <position position="1"/>
    </location>
</feature>
<feature type="transmembrane region" description="Helical" evidence="1">
    <location>
        <begin position="6"/>
        <end position="23"/>
    </location>
</feature>
<evidence type="ECO:0000256" key="1">
    <source>
        <dbReference type="SAM" id="Phobius"/>
    </source>
</evidence>
<feature type="transmembrane region" description="Helical" evidence="1">
    <location>
        <begin position="44"/>
        <end position="69"/>
    </location>
</feature>
<accession>A0A9P5PFB5</accession>
<keyword evidence="1" id="KW-0472">Membrane</keyword>
<keyword evidence="1" id="KW-0812">Transmembrane</keyword>
<keyword evidence="3" id="KW-1185">Reference proteome</keyword>
<keyword evidence="1" id="KW-1133">Transmembrane helix</keyword>
<gene>
    <name evidence="2" type="ORF">BDP27DRAFT_176335</name>
</gene>
<evidence type="ECO:0000313" key="3">
    <source>
        <dbReference type="Proteomes" id="UP000772434"/>
    </source>
</evidence>
<reference evidence="2" key="1">
    <citation type="submission" date="2020-11" db="EMBL/GenBank/DDBJ databases">
        <authorList>
            <consortium name="DOE Joint Genome Institute"/>
            <person name="Ahrendt S."/>
            <person name="Riley R."/>
            <person name="Andreopoulos W."/>
            <person name="Labutti K."/>
            <person name="Pangilinan J."/>
            <person name="Ruiz-Duenas F.J."/>
            <person name="Barrasa J.M."/>
            <person name="Sanchez-Garcia M."/>
            <person name="Camarero S."/>
            <person name="Miyauchi S."/>
            <person name="Serrano A."/>
            <person name="Linde D."/>
            <person name="Babiker R."/>
            <person name="Drula E."/>
            <person name="Ayuso-Fernandez I."/>
            <person name="Pacheco R."/>
            <person name="Padilla G."/>
            <person name="Ferreira P."/>
            <person name="Barriuso J."/>
            <person name="Kellner H."/>
            <person name="Castanera R."/>
            <person name="Alfaro M."/>
            <person name="Ramirez L."/>
            <person name="Pisabarro A.G."/>
            <person name="Kuo A."/>
            <person name="Tritt A."/>
            <person name="Lipzen A."/>
            <person name="He G."/>
            <person name="Yan M."/>
            <person name="Ng V."/>
            <person name="Cullen D."/>
            <person name="Martin F."/>
            <person name="Rosso M.-N."/>
            <person name="Henrissat B."/>
            <person name="Hibbett D."/>
            <person name="Martinez A.T."/>
            <person name="Grigoriev I.V."/>
        </authorList>
    </citation>
    <scope>NUCLEOTIDE SEQUENCE</scope>
    <source>
        <strain evidence="2">AH 40177</strain>
    </source>
</reference>
<sequence length="137" mass="15596">LGITLVRLYCLYLTIRSLVYKLGTLYYRSSAKNHELHELQDIPVIAYFPSFPLSPFLCSLFSLFCAILADSARSLPWTYLGLFSRLYLGPISAIPRTLLPLLLGQPWWCVGGVANSFTEVPPFSRPCSLLRIFFPRF</sequence>
<dbReference type="AlphaFoldDB" id="A0A9P5PFB5"/>
<name>A0A9P5PFB5_9AGAR</name>
<organism evidence="2 3">
    <name type="scientific">Rhodocollybia butyracea</name>
    <dbReference type="NCBI Taxonomy" id="206335"/>
    <lineage>
        <taxon>Eukaryota</taxon>
        <taxon>Fungi</taxon>
        <taxon>Dikarya</taxon>
        <taxon>Basidiomycota</taxon>
        <taxon>Agaricomycotina</taxon>
        <taxon>Agaricomycetes</taxon>
        <taxon>Agaricomycetidae</taxon>
        <taxon>Agaricales</taxon>
        <taxon>Marasmiineae</taxon>
        <taxon>Omphalotaceae</taxon>
        <taxon>Rhodocollybia</taxon>
    </lineage>
</organism>
<dbReference type="EMBL" id="JADNRY010000128">
    <property type="protein sequence ID" value="KAF9064221.1"/>
    <property type="molecule type" value="Genomic_DNA"/>
</dbReference>
<proteinExistence type="predicted"/>
<comment type="caution">
    <text evidence="2">The sequence shown here is derived from an EMBL/GenBank/DDBJ whole genome shotgun (WGS) entry which is preliminary data.</text>
</comment>
<dbReference type="Proteomes" id="UP000772434">
    <property type="component" value="Unassembled WGS sequence"/>
</dbReference>
<protein>
    <submittedName>
        <fullName evidence="2">Uncharacterized protein</fullName>
    </submittedName>
</protein>